<evidence type="ECO:0000256" key="2">
    <source>
        <dbReference type="ARBA" id="ARBA00022801"/>
    </source>
</evidence>
<feature type="region of interest" description="Disordered" evidence="5">
    <location>
        <begin position="231"/>
        <end position="345"/>
    </location>
</feature>
<keyword evidence="3" id="KW-0326">Glycosidase</keyword>
<organism evidence="6 7">
    <name type="scientific">Klebsormidium nitens</name>
    <name type="common">Green alga</name>
    <name type="synonym">Ulothrix nitens</name>
    <dbReference type="NCBI Taxonomy" id="105231"/>
    <lineage>
        <taxon>Eukaryota</taxon>
        <taxon>Viridiplantae</taxon>
        <taxon>Streptophyta</taxon>
        <taxon>Klebsormidiophyceae</taxon>
        <taxon>Klebsormidiales</taxon>
        <taxon>Klebsormidiaceae</taxon>
        <taxon>Klebsormidium</taxon>
    </lineage>
</organism>
<feature type="compositionally biased region" description="Basic and acidic residues" evidence="5">
    <location>
        <begin position="1"/>
        <end position="19"/>
    </location>
</feature>
<feature type="compositionally biased region" description="Basic and acidic residues" evidence="5">
    <location>
        <begin position="116"/>
        <end position="128"/>
    </location>
</feature>
<dbReference type="OrthoDB" id="65569at2759"/>
<name>A0A1Y1IDV5_KLENI</name>
<dbReference type="AlphaFoldDB" id="A0A1Y1IDV5"/>
<comment type="similarity">
    <text evidence="1 4">Belongs to the glycosyl hydrolase 1 family.</text>
</comment>
<feature type="region of interest" description="Disordered" evidence="5">
    <location>
        <begin position="1"/>
        <end position="135"/>
    </location>
</feature>
<gene>
    <name evidence="6" type="ORF">KFL_004910030</name>
</gene>
<evidence type="ECO:0000313" key="7">
    <source>
        <dbReference type="Proteomes" id="UP000054558"/>
    </source>
</evidence>
<dbReference type="GO" id="GO:0004553">
    <property type="term" value="F:hydrolase activity, hydrolyzing O-glycosyl compounds"/>
    <property type="evidence" value="ECO:0007669"/>
    <property type="project" value="InterPro"/>
</dbReference>
<evidence type="ECO:0000313" key="6">
    <source>
        <dbReference type="EMBL" id="GAQ89145.1"/>
    </source>
</evidence>
<dbReference type="GO" id="GO:0005975">
    <property type="term" value="P:carbohydrate metabolic process"/>
    <property type="evidence" value="ECO:0007669"/>
    <property type="project" value="InterPro"/>
</dbReference>
<proteinExistence type="inferred from homology"/>
<dbReference type="InterPro" id="IPR017853">
    <property type="entry name" value="GH"/>
</dbReference>
<reference evidence="6 7" key="1">
    <citation type="journal article" date="2014" name="Nat. Commun.">
        <title>Klebsormidium flaccidum genome reveals primary factors for plant terrestrial adaptation.</title>
        <authorList>
            <person name="Hori K."/>
            <person name="Maruyama F."/>
            <person name="Fujisawa T."/>
            <person name="Togashi T."/>
            <person name="Yamamoto N."/>
            <person name="Seo M."/>
            <person name="Sato S."/>
            <person name="Yamada T."/>
            <person name="Mori H."/>
            <person name="Tajima N."/>
            <person name="Moriyama T."/>
            <person name="Ikeuchi M."/>
            <person name="Watanabe M."/>
            <person name="Wada H."/>
            <person name="Kobayashi K."/>
            <person name="Saito M."/>
            <person name="Masuda T."/>
            <person name="Sasaki-Sekimoto Y."/>
            <person name="Mashiguchi K."/>
            <person name="Awai K."/>
            <person name="Shimojima M."/>
            <person name="Masuda S."/>
            <person name="Iwai M."/>
            <person name="Nobusawa T."/>
            <person name="Narise T."/>
            <person name="Kondo S."/>
            <person name="Saito H."/>
            <person name="Sato R."/>
            <person name="Murakawa M."/>
            <person name="Ihara Y."/>
            <person name="Oshima-Yamada Y."/>
            <person name="Ohtaka K."/>
            <person name="Satoh M."/>
            <person name="Sonobe K."/>
            <person name="Ishii M."/>
            <person name="Ohtani R."/>
            <person name="Kanamori-Sato M."/>
            <person name="Honoki R."/>
            <person name="Miyazaki D."/>
            <person name="Mochizuki H."/>
            <person name="Umetsu J."/>
            <person name="Higashi K."/>
            <person name="Shibata D."/>
            <person name="Kamiya Y."/>
            <person name="Sato N."/>
            <person name="Nakamura Y."/>
            <person name="Tabata S."/>
            <person name="Ida S."/>
            <person name="Kurokawa K."/>
            <person name="Ohta H."/>
        </authorList>
    </citation>
    <scope>NUCLEOTIDE SEQUENCE [LARGE SCALE GENOMIC DNA]</scope>
    <source>
        <strain evidence="6 7">NIES-2285</strain>
    </source>
</reference>
<evidence type="ECO:0000256" key="1">
    <source>
        <dbReference type="ARBA" id="ARBA00010838"/>
    </source>
</evidence>
<evidence type="ECO:0000256" key="3">
    <source>
        <dbReference type="ARBA" id="ARBA00023295"/>
    </source>
</evidence>
<evidence type="ECO:0000256" key="4">
    <source>
        <dbReference type="RuleBase" id="RU003690"/>
    </source>
</evidence>
<feature type="compositionally biased region" description="Polar residues" evidence="5">
    <location>
        <begin position="248"/>
        <end position="263"/>
    </location>
</feature>
<dbReference type="PANTHER" id="PTHR10353:SF36">
    <property type="entry name" value="LP05116P"/>
    <property type="match status" value="1"/>
</dbReference>
<dbReference type="OMA" id="ECADEND"/>
<dbReference type="SUPFAM" id="SSF51445">
    <property type="entry name" value="(Trans)glycosidases"/>
    <property type="match status" value="1"/>
</dbReference>
<dbReference type="Pfam" id="PF00232">
    <property type="entry name" value="Glyco_hydro_1"/>
    <property type="match status" value="1"/>
</dbReference>
<dbReference type="InterPro" id="IPR001360">
    <property type="entry name" value="Glyco_hydro_1"/>
</dbReference>
<dbReference type="Gene3D" id="3.20.20.80">
    <property type="entry name" value="Glycosidases"/>
    <property type="match status" value="1"/>
</dbReference>
<keyword evidence="7" id="KW-1185">Reference proteome</keyword>
<dbReference type="Proteomes" id="UP000054558">
    <property type="component" value="Unassembled WGS sequence"/>
</dbReference>
<evidence type="ECO:0000256" key="5">
    <source>
        <dbReference type="SAM" id="MobiDB-lite"/>
    </source>
</evidence>
<dbReference type="EMBL" id="DF237440">
    <property type="protein sequence ID" value="GAQ89145.1"/>
    <property type="molecule type" value="Genomic_DNA"/>
</dbReference>
<dbReference type="STRING" id="105231.A0A1Y1IDV5"/>
<protein>
    <submittedName>
        <fullName evidence="6">Beta-glucosidase</fullName>
    </submittedName>
</protein>
<dbReference type="PANTHER" id="PTHR10353">
    <property type="entry name" value="GLYCOSYL HYDROLASE"/>
    <property type="match status" value="1"/>
</dbReference>
<feature type="compositionally biased region" description="Basic and acidic residues" evidence="5">
    <location>
        <begin position="33"/>
        <end position="47"/>
    </location>
</feature>
<keyword evidence="2" id="KW-0378">Hydrolase</keyword>
<accession>A0A1Y1IDV5</accession>
<sequence length="406" mass="43073">MEAGENGREPRGNHTEPGDPRWSPGGAEMEAGGTEREPGGNRMEPGDPRWSVGERVWSPAENEMGRGGNLMELAGNGMEPGDPRRRLGDRGWSSENRDRRLGETGYSLGGAVNSQRETKSCPGEKERVAVGPAHAPSLSEGALADLAVGFEGLDPTAGFRREENSMVGGQLRSHRDQQIWGAEAQGIEAEDRPFATSLRSLRRKPVNQMTVDDFPELMDLFRRNSPVMQQLPADSVPRVPGFTHVHNAAQSGAGNSPAPSSLASDGGSGVKRPHSLDANPSASLDSARTRKRGAPDPSQTPVGVSEANGAEAATLAPLSGGTPSPLLDGGLDTSAPESSSGTEDVQLMKDTGLECYRFSISSSILPKGRGDVNAEGVAFYDQLIDELLRQGPTPRDPHPSVYRTAE</sequence>